<name>A0ABD3GRD3_9MARC</name>
<keyword evidence="2" id="KW-1185">Reference proteome</keyword>
<comment type="caution">
    <text evidence="1">The sequence shown here is derived from an EMBL/GenBank/DDBJ whole genome shotgun (WGS) entry which is preliminary data.</text>
</comment>
<proteinExistence type="predicted"/>
<dbReference type="InterPro" id="IPR037500">
    <property type="entry name" value="Msp1"/>
</dbReference>
<organism evidence="1 2">
    <name type="scientific">Riccia sorocarpa</name>
    <dbReference type="NCBI Taxonomy" id="122646"/>
    <lineage>
        <taxon>Eukaryota</taxon>
        <taxon>Viridiplantae</taxon>
        <taxon>Streptophyta</taxon>
        <taxon>Embryophyta</taxon>
        <taxon>Marchantiophyta</taxon>
        <taxon>Marchantiopsida</taxon>
        <taxon>Marchantiidae</taxon>
        <taxon>Marchantiales</taxon>
        <taxon>Ricciaceae</taxon>
        <taxon>Riccia</taxon>
    </lineage>
</organism>
<dbReference type="Proteomes" id="UP001633002">
    <property type="component" value="Unassembled WGS sequence"/>
</dbReference>
<evidence type="ECO:0000313" key="2">
    <source>
        <dbReference type="Proteomes" id="UP001633002"/>
    </source>
</evidence>
<accession>A0ABD3GRD3</accession>
<evidence type="ECO:0000313" key="1">
    <source>
        <dbReference type="EMBL" id="KAL3680620.1"/>
    </source>
</evidence>
<sequence>MAPVKVKIFSDFEWALAIAIVKRRRKTAVSKDELHWKEKAKMYKQEFNALRLQIQEFEAEDTLDKLPALGPCDCLFFSAGLERKQIPDVERPYREMSKFSVQLFLRNVRRLNRARQKRRAGSNPVLCSPVPQEVDLASAYNLKEHLPSVLQFVMNILCDAEASSKSKQFSAYVHHSVKFIKDSIQRLTDEGAHNECNVQQMVEALTTGLSLKLLNYSSDKVARLDSGPDSRVWIQYTSYQLGRLPCIGHQFIFTASKLIAEVAESLVCLDPFHEGVTQTYENLYFLFQLLEKLLSDYLCEWAEAKQLNIDILKETLEYHFSTVKFLSQFPNWNSLVVEYSNRLTAEIKTQLDAAGQYMDNHNAEGSQHTALLHLVQMATCGKEMLDVSIVSQGR</sequence>
<gene>
    <name evidence="1" type="ORF">R1sor_023576</name>
</gene>
<dbReference type="EMBL" id="JBJQOH010000007">
    <property type="protein sequence ID" value="KAL3680620.1"/>
    <property type="molecule type" value="Genomic_DNA"/>
</dbReference>
<dbReference type="PANTHER" id="PTHR35768">
    <property type="entry name" value="PROTEIN MULTIPOLAR SPINDLE 1"/>
    <property type="match status" value="1"/>
</dbReference>
<dbReference type="AlphaFoldDB" id="A0ABD3GRD3"/>
<dbReference type="PANTHER" id="PTHR35768:SF1">
    <property type="entry name" value="PROTEIN MULTIPOLAR SPINDLE 1"/>
    <property type="match status" value="1"/>
</dbReference>
<protein>
    <submittedName>
        <fullName evidence="1">Uncharacterized protein</fullName>
    </submittedName>
</protein>
<reference evidence="1 2" key="1">
    <citation type="submission" date="2024-09" db="EMBL/GenBank/DDBJ databases">
        <title>Chromosome-scale assembly of Riccia sorocarpa.</title>
        <authorList>
            <person name="Paukszto L."/>
        </authorList>
    </citation>
    <scope>NUCLEOTIDE SEQUENCE [LARGE SCALE GENOMIC DNA]</scope>
    <source>
        <strain evidence="1">LP-2024</strain>
        <tissue evidence="1">Aerial parts of the thallus</tissue>
    </source>
</reference>